<keyword evidence="1 3" id="KW-0853">WD repeat</keyword>
<dbReference type="SMART" id="SM00320">
    <property type="entry name" value="WD40"/>
    <property type="match status" value="7"/>
</dbReference>
<reference evidence="5" key="2">
    <citation type="submission" date="2015-01" db="EMBL/GenBank/DDBJ databases">
        <title>Evolutionary Origins and Diversification of the Mycorrhizal Mutualists.</title>
        <authorList>
            <consortium name="DOE Joint Genome Institute"/>
            <consortium name="Mycorrhizal Genomics Consortium"/>
            <person name="Kohler A."/>
            <person name="Kuo A."/>
            <person name="Nagy L.G."/>
            <person name="Floudas D."/>
            <person name="Copeland A."/>
            <person name="Barry K.W."/>
            <person name="Cichocki N."/>
            <person name="Veneault-Fourrey C."/>
            <person name="LaButti K."/>
            <person name="Lindquist E.A."/>
            <person name="Lipzen A."/>
            <person name="Lundell T."/>
            <person name="Morin E."/>
            <person name="Murat C."/>
            <person name="Riley R."/>
            <person name="Ohm R."/>
            <person name="Sun H."/>
            <person name="Tunlid A."/>
            <person name="Henrissat B."/>
            <person name="Grigoriev I.V."/>
            <person name="Hibbett D.S."/>
            <person name="Martin F."/>
        </authorList>
    </citation>
    <scope>NUCLEOTIDE SEQUENCE [LARGE SCALE GENOMIC DNA]</scope>
    <source>
        <strain evidence="5">ATCC 200175</strain>
    </source>
</reference>
<dbReference type="HOGENOM" id="CLU_000288_57_33_1"/>
<dbReference type="PROSITE" id="PS50082">
    <property type="entry name" value="WD_REPEATS_2"/>
    <property type="match status" value="3"/>
</dbReference>
<feature type="repeat" description="WD" evidence="3">
    <location>
        <begin position="41"/>
        <end position="73"/>
    </location>
</feature>
<dbReference type="InterPro" id="IPR001680">
    <property type="entry name" value="WD40_rpt"/>
</dbReference>
<dbReference type="Pfam" id="PF00400">
    <property type="entry name" value="WD40"/>
    <property type="match status" value="5"/>
</dbReference>
<accession>A0A0C9TYN5</accession>
<dbReference type="PROSITE" id="PS50294">
    <property type="entry name" value="WD_REPEATS_REGION"/>
    <property type="match status" value="3"/>
</dbReference>
<organism evidence="4 5">
    <name type="scientific">Paxillus involutus ATCC 200175</name>
    <dbReference type="NCBI Taxonomy" id="664439"/>
    <lineage>
        <taxon>Eukaryota</taxon>
        <taxon>Fungi</taxon>
        <taxon>Dikarya</taxon>
        <taxon>Basidiomycota</taxon>
        <taxon>Agaricomycotina</taxon>
        <taxon>Agaricomycetes</taxon>
        <taxon>Agaricomycetidae</taxon>
        <taxon>Boletales</taxon>
        <taxon>Paxilineae</taxon>
        <taxon>Paxillaceae</taxon>
        <taxon>Paxillus</taxon>
    </lineage>
</organism>
<keyword evidence="2" id="KW-0677">Repeat</keyword>
<evidence type="ECO:0008006" key="6">
    <source>
        <dbReference type="Google" id="ProtNLM"/>
    </source>
</evidence>
<evidence type="ECO:0000256" key="3">
    <source>
        <dbReference type="PROSITE-ProRule" id="PRU00221"/>
    </source>
</evidence>
<gene>
    <name evidence="4" type="ORF">PAXINDRAFT_171219</name>
</gene>
<feature type="repeat" description="WD" evidence="3">
    <location>
        <begin position="124"/>
        <end position="165"/>
    </location>
</feature>
<sequence length="334" mass="36124">MPTPSRSVSYEIANNLSVVSPASVPSASSENASHQAPVQVFEGHENPVYCISFYPDESKLVSGSSDGTLCVWDRKMGAVQVLSGHTDRVCDVDVSWDGKMIVSGSMDKTVRIWDGESGETMRVFEGHEHWVRSVEFSRDSSRVVSGSDDGIVQVWSVETGELAFEPIKCCVDVYCVRYSPSGDRIASGGHSVHVWDAETGSGILSIRNSFKGITSLVWTADGTHLIGVGGRIVTIWSSRNGEQLRVWKAHDHISFISTLSLSPTSAHLVTSNWGENTAFVFDISTGEQVAVFNHDGSTSYGVAYSSSGSFIATGCKDTKVYVWAAPVFEGPHTK</sequence>
<dbReference type="EMBL" id="KN819364">
    <property type="protein sequence ID" value="KIJ12411.1"/>
    <property type="molecule type" value="Genomic_DNA"/>
</dbReference>
<proteinExistence type="predicted"/>
<evidence type="ECO:0000313" key="5">
    <source>
        <dbReference type="Proteomes" id="UP000053647"/>
    </source>
</evidence>
<dbReference type="PANTHER" id="PTHR19879:SF9">
    <property type="entry name" value="TRANSCRIPTION INITIATION FACTOR TFIID SUBUNIT 5"/>
    <property type="match status" value="1"/>
</dbReference>
<reference evidence="4 5" key="1">
    <citation type="submission" date="2014-06" db="EMBL/GenBank/DDBJ databases">
        <authorList>
            <consortium name="DOE Joint Genome Institute"/>
            <person name="Kuo A."/>
            <person name="Kohler A."/>
            <person name="Nagy L.G."/>
            <person name="Floudas D."/>
            <person name="Copeland A."/>
            <person name="Barry K.W."/>
            <person name="Cichocki N."/>
            <person name="Veneault-Fourrey C."/>
            <person name="LaButti K."/>
            <person name="Lindquist E.A."/>
            <person name="Lipzen A."/>
            <person name="Lundell T."/>
            <person name="Morin E."/>
            <person name="Murat C."/>
            <person name="Sun H."/>
            <person name="Tunlid A."/>
            <person name="Henrissat B."/>
            <person name="Grigoriev I.V."/>
            <person name="Hibbett D.S."/>
            <person name="Martin F."/>
            <person name="Nordberg H.P."/>
            <person name="Cantor M.N."/>
            <person name="Hua S.X."/>
        </authorList>
    </citation>
    <scope>NUCLEOTIDE SEQUENCE [LARGE SCALE GENOMIC DNA]</scope>
    <source>
        <strain evidence="4 5">ATCC 200175</strain>
    </source>
</reference>
<dbReference type="SUPFAM" id="SSF50978">
    <property type="entry name" value="WD40 repeat-like"/>
    <property type="match status" value="1"/>
</dbReference>
<dbReference type="InterPro" id="IPR015943">
    <property type="entry name" value="WD40/YVTN_repeat-like_dom_sf"/>
</dbReference>
<dbReference type="InterPro" id="IPR020472">
    <property type="entry name" value="WD40_PAC1"/>
</dbReference>
<dbReference type="InterPro" id="IPR036322">
    <property type="entry name" value="WD40_repeat_dom_sf"/>
</dbReference>
<feature type="repeat" description="WD" evidence="3">
    <location>
        <begin position="82"/>
        <end position="123"/>
    </location>
</feature>
<name>A0A0C9TYN5_PAXIN</name>
<feature type="non-terminal residue" evidence="4">
    <location>
        <position position="334"/>
    </location>
</feature>
<protein>
    <recommendedName>
        <fullName evidence="6">WD40 repeat-like protein</fullName>
    </recommendedName>
</protein>
<dbReference type="Proteomes" id="UP000053647">
    <property type="component" value="Unassembled WGS sequence"/>
</dbReference>
<dbReference type="PANTHER" id="PTHR19879">
    <property type="entry name" value="TRANSCRIPTION INITIATION FACTOR TFIID"/>
    <property type="match status" value="1"/>
</dbReference>
<keyword evidence="5" id="KW-1185">Reference proteome</keyword>
<evidence type="ECO:0000313" key="4">
    <source>
        <dbReference type="EMBL" id="KIJ12411.1"/>
    </source>
</evidence>
<dbReference type="CDD" id="cd00200">
    <property type="entry name" value="WD40"/>
    <property type="match status" value="1"/>
</dbReference>
<dbReference type="OrthoDB" id="6262491at2759"/>
<dbReference type="Gene3D" id="2.130.10.10">
    <property type="entry name" value="YVTN repeat-like/Quinoprotein amine dehydrogenase"/>
    <property type="match status" value="3"/>
</dbReference>
<dbReference type="PRINTS" id="PR00320">
    <property type="entry name" value="GPROTEINBRPT"/>
</dbReference>
<evidence type="ECO:0000256" key="2">
    <source>
        <dbReference type="ARBA" id="ARBA00022737"/>
    </source>
</evidence>
<evidence type="ECO:0000256" key="1">
    <source>
        <dbReference type="ARBA" id="ARBA00022574"/>
    </source>
</evidence>
<dbReference type="AlphaFoldDB" id="A0A0C9TYN5"/>